<dbReference type="PANTHER" id="PTHR34979:SF1">
    <property type="entry name" value="INNER MEMBRANE PROTEIN YGAZ"/>
    <property type="match status" value="1"/>
</dbReference>
<dbReference type="Pfam" id="PF03591">
    <property type="entry name" value="AzlC"/>
    <property type="match status" value="1"/>
</dbReference>
<proteinExistence type="inferred from homology"/>
<evidence type="ECO:0000256" key="6">
    <source>
        <dbReference type="ARBA" id="ARBA00022989"/>
    </source>
</evidence>
<gene>
    <name evidence="9" type="ORF">IV66_GL001386</name>
</gene>
<evidence type="ECO:0000256" key="3">
    <source>
        <dbReference type="ARBA" id="ARBA00022448"/>
    </source>
</evidence>
<name>A0A0R2LLZ8_9LACO</name>
<evidence type="ECO:0000256" key="7">
    <source>
        <dbReference type="ARBA" id="ARBA00023136"/>
    </source>
</evidence>
<feature type="transmembrane region" description="Helical" evidence="8">
    <location>
        <begin position="137"/>
        <end position="157"/>
    </location>
</feature>
<keyword evidence="5 8" id="KW-0812">Transmembrane</keyword>
<dbReference type="PATRIC" id="fig|449659.4.peg.1404"/>
<evidence type="ECO:0000256" key="5">
    <source>
        <dbReference type="ARBA" id="ARBA00022692"/>
    </source>
</evidence>
<protein>
    <submittedName>
        <fullName evidence="9">Amino acid permease</fullName>
    </submittedName>
</protein>
<feature type="transmembrane region" description="Helical" evidence="8">
    <location>
        <begin position="189"/>
        <end position="207"/>
    </location>
</feature>
<dbReference type="STRING" id="449659.IV66_GL001386"/>
<dbReference type="Proteomes" id="UP000051886">
    <property type="component" value="Unassembled WGS sequence"/>
</dbReference>
<organism evidence="9 10">
    <name type="scientific">Ligilactobacillus pobuzihii</name>
    <dbReference type="NCBI Taxonomy" id="449659"/>
    <lineage>
        <taxon>Bacteria</taxon>
        <taxon>Bacillati</taxon>
        <taxon>Bacillota</taxon>
        <taxon>Bacilli</taxon>
        <taxon>Lactobacillales</taxon>
        <taxon>Lactobacillaceae</taxon>
        <taxon>Ligilactobacillus</taxon>
    </lineage>
</organism>
<keyword evidence="10" id="KW-1185">Reference proteome</keyword>
<dbReference type="GO" id="GO:0005886">
    <property type="term" value="C:plasma membrane"/>
    <property type="evidence" value="ECO:0007669"/>
    <property type="project" value="UniProtKB-SubCell"/>
</dbReference>
<keyword evidence="4" id="KW-1003">Cell membrane</keyword>
<comment type="similarity">
    <text evidence="2">Belongs to the AzlC family.</text>
</comment>
<evidence type="ECO:0000313" key="10">
    <source>
        <dbReference type="Proteomes" id="UP000051886"/>
    </source>
</evidence>
<feature type="transmembrane region" description="Helical" evidence="8">
    <location>
        <begin position="20"/>
        <end position="44"/>
    </location>
</feature>
<dbReference type="GO" id="GO:1903785">
    <property type="term" value="P:L-valine transmembrane transport"/>
    <property type="evidence" value="ECO:0007669"/>
    <property type="project" value="TreeGrafter"/>
</dbReference>
<feature type="transmembrane region" description="Helical" evidence="8">
    <location>
        <begin position="163"/>
        <end position="182"/>
    </location>
</feature>
<keyword evidence="6 8" id="KW-1133">Transmembrane helix</keyword>
<sequence length="235" mass="25790">MYAELTRRSAWHDVLPTVLGYIGIGVAFGIVSRAAGLSILVTLATSTFVYAGSAQFVLVTMLVEHSPLLSIVLSVFLVNARMMLMSTTLSTYFKQEPLWKNILLGTFLTDESFALGMNKLNYTDRKLNFTWFNTVNLASYLTWIVGTALGAMLGSLITDPTKFGFGFAVTAMFIGLLYLQIISDKTISLKLQLTIILFVLILTYFGMAFIPGNLLILVVTLLGCALGVILKHAHN</sequence>
<reference evidence="9 10" key="1">
    <citation type="journal article" date="2015" name="Genome Announc.">
        <title>Expanding the biotechnology potential of lactobacilli through comparative genomics of 213 strains and associated genera.</title>
        <authorList>
            <person name="Sun Z."/>
            <person name="Harris H.M."/>
            <person name="McCann A."/>
            <person name="Guo C."/>
            <person name="Argimon S."/>
            <person name="Zhang W."/>
            <person name="Yang X."/>
            <person name="Jeffery I.B."/>
            <person name="Cooney J.C."/>
            <person name="Kagawa T.F."/>
            <person name="Liu W."/>
            <person name="Song Y."/>
            <person name="Salvetti E."/>
            <person name="Wrobel A."/>
            <person name="Rasinkangas P."/>
            <person name="Parkhill J."/>
            <person name="Rea M.C."/>
            <person name="O'Sullivan O."/>
            <person name="Ritari J."/>
            <person name="Douillard F.P."/>
            <person name="Paul Ross R."/>
            <person name="Yang R."/>
            <person name="Briner A.E."/>
            <person name="Felis G.E."/>
            <person name="de Vos W.M."/>
            <person name="Barrangou R."/>
            <person name="Klaenhammer T.R."/>
            <person name="Caufield P.W."/>
            <person name="Cui Y."/>
            <person name="Zhang H."/>
            <person name="O'Toole P.W."/>
        </authorList>
    </citation>
    <scope>NUCLEOTIDE SEQUENCE [LARGE SCALE GENOMIC DNA]</scope>
    <source>
        <strain evidence="9 10">NBRC 103219</strain>
    </source>
</reference>
<evidence type="ECO:0000313" key="9">
    <source>
        <dbReference type="EMBL" id="KRN99959.1"/>
    </source>
</evidence>
<dbReference type="PANTHER" id="PTHR34979">
    <property type="entry name" value="INNER MEMBRANE PROTEIN YGAZ"/>
    <property type="match status" value="1"/>
</dbReference>
<comment type="subcellular location">
    <subcellularLocation>
        <location evidence="1">Cell membrane</location>
        <topology evidence="1">Multi-pass membrane protein</topology>
    </subcellularLocation>
</comment>
<accession>A0A0R2LLZ8</accession>
<evidence type="ECO:0000256" key="4">
    <source>
        <dbReference type="ARBA" id="ARBA00022475"/>
    </source>
</evidence>
<evidence type="ECO:0000256" key="8">
    <source>
        <dbReference type="SAM" id="Phobius"/>
    </source>
</evidence>
<dbReference type="EMBL" id="JQCN01000026">
    <property type="protein sequence ID" value="KRN99959.1"/>
    <property type="molecule type" value="Genomic_DNA"/>
</dbReference>
<keyword evidence="3" id="KW-0813">Transport</keyword>
<dbReference type="InterPro" id="IPR011606">
    <property type="entry name" value="Brnchd-chn_aa_trnsp_permease"/>
</dbReference>
<keyword evidence="7 8" id="KW-0472">Membrane</keyword>
<dbReference type="OrthoDB" id="3177005at2"/>
<comment type="caution">
    <text evidence="9">The sequence shown here is derived from an EMBL/GenBank/DDBJ whole genome shotgun (WGS) entry which is preliminary data.</text>
</comment>
<feature type="transmembrane region" description="Helical" evidence="8">
    <location>
        <begin position="56"/>
        <end position="78"/>
    </location>
</feature>
<dbReference type="RefSeq" id="WP_017867557.1">
    <property type="nucleotide sequence ID" value="NZ_BJYB01000020.1"/>
</dbReference>
<evidence type="ECO:0000256" key="1">
    <source>
        <dbReference type="ARBA" id="ARBA00004651"/>
    </source>
</evidence>
<dbReference type="AlphaFoldDB" id="A0A0R2LLZ8"/>
<evidence type="ECO:0000256" key="2">
    <source>
        <dbReference type="ARBA" id="ARBA00010735"/>
    </source>
</evidence>